<proteinExistence type="predicted"/>
<evidence type="ECO:0000313" key="2">
    <source>
        <dbReference type="Proteomes" id="UP000479710"/>
    </source>
</evidence>
<dbReference type="EMBL" id="SPHZ02000001">
    <property type="protein sequence ID" value="KAF0933317.1"/>
    <property type="molecule type" value="Genomic_DNA"/>
</dbReference>
<accession>A0A6G1F8S4</accession>
<keyword evidence="2" id="KW-1185">Reference proteome</keyword>
<gene>
    <name evidence="1" type="ORF">E2562_017943</name>
</gene>
<name>A0A6G1F8S4_9ORYZ</name>
<comment type="caution">
    <text evidence="1">The sequence shown here is derived from an EMBL/GenBank/DDBJ whole genome shotgun (WGS) entry which is preliminary data.</text>
</comment>
<reference evidence="1 2" key="1">
    <citation type="submission" date="2019-11" db="EMBL/GenBank/DDBJ databases">
        <title>Whole genome sequence of Oryza granulata.</title>
        <authorList>
            <person name="Li W."/>
        </authorList>
    </citation>
    <scope>NUCLEOTIDE SEQUENCE [LARGE SCALE GENOMIC DNA]</scope>
    <source>
        <strain evidence="2">cv. Menghai</strain>
        <tissue evidence="1">Leaf</tissue>
    </source>
</reference>
<dbReference type="AlphaFoldDB" id="A0A6G1F8S4"/>
<organism evidence="1 2">
    <name type="scientific">Oryza meyeriana var. granulata</name>
    <dbReference type="NCBI Taxonomy" id="110450"/>
    <lineage>
        <taxon>Eukaryota</taxon>
        <taxon>Viridiplantae</taxon>
        <taxon>Streptophyta</taxon>
        <taxon>Embryophyta</taxon>
        <taxon>Tracheophyta</taxon>
        <taxon>Spermatophyta</taxon>
        <taxon>Magnoliopsida</taxon>
        <taxon>Liliopsida</taxon>
        <taxon>Poales</taxon>
        <taxon>Poaceae</taxon>
        <taxon>BOP clade</taxon>
        <taxon>Oryzoideae</taxon>
        <taxon>Oryzeae</taxon>
        <taxon>Oryzinae</taxon>
        <taxon>Oryza</taxon>
        <taxon>Oryza meyeriana</taxon>
    </lineage>
</organism>
<sequence>MTWGPPVSHRGESNERGVRSCAVASTPSFSSWNVDVGRVREGMSPSGRRERKWERIAVSSCVT</sequence>
<protein>
    <submittedName>
        <fullName evidence="1">Uncharacterized protein</fullName>
    </submittedName>
</protein>
<dbReference type="Proteomes" id="UP000479710">
    <property type="component" value="Unassembled WGS sequence"/>
</dbReference>
<evidence type="ECO:0000313" key="1">
    <source>
        <dbReference type="EMBL" id="KAF0933317.1"/>
    </source>
</evidence>